<dbReference type="InterPro" id="IPR031468">
    <property type="entry name" value="SMP_LBD"/>
</dbReference>
<dbReference type="GeneID" id="30208523"/>
<feature type="region of interest" description="Disordered" evidence="10">
    <location>
        <begin position="11"/>
        <end position="45"/>
    </location>
</feature>
<keyword evidence="3 9" id="KW-1000">Mitochondrion outer membrane</keyword>
<name>A0A1B9G5Y1_9TREE</name>
<feature type="region of interest" description="Disordered" evidence="10">
    <location>
        <begin position="234"/>
        <end position="289"/>
    </location>
</feature>
<evidence type="ECO:0000256" key="8">
    <source>
        <dbReference type="ARBA" id="ARBA00023136"/>
    </source>
</evidence>
<dbReference type="GO" id="GO:0032865">
    <property type="term" value="C:ERMES complex"/>
    <property type="evidence" value="ECO:0007669"/>
    <property type="project" value="UniProtKB-UniRule"/>
</dbReference>
<reference evidence="12" key="1">
    <citation type="submission" date="2013-07" db="EMBL/GenBank/DDBJ databases">
        <title>The Genome Sequence of Cryptococcus bestiolae CBS10118.</title>
        <authorList>
            <consortium name="The Broad Institute Genome Sequencing Platform"/>
            <person name="Cuomo C."/>
            <person name="Litvintseva A."/>
            <person name="Chen Y."/>
            <person name="Heitman J."/>
            <person name="Sun S."/>
            <person name="Springer D."/>
            <person name="Dromer F."/>
            <person name="Young S.K."/>
            <person name="Zeng Q."/>
            <person name="Gargeya S."/>
            <person name="Fitzgerald M."/>
            <person name="Abouelleil A."/>
            <person name="Alvarado L."/>
            <person name="Berlin A.M."/>
            <person name="Chapman S.B."/>
            <person name="Dewar J."/>
            <person name="Goldberg J."/>
            <person name="Griggs A."/>
            <person name="Gujja S."/>
            <person name="Hansen M."/>
            <person name="Howarth C."/>
            <person name="Imamovic A."/>
            <person name="Larimer J."/>
            <person name="McCowan C."/>
            <person name="Murphy C."/>
            <person name="Pearson M."/>
            <person name="Priest M."/>
            <person name="Roberts A."/>
            <person name="Saif S."/>
            <person name="Shea T."/>
            <person name="Sykes S."/>
            <person name="Wortman J."/>
            <person name="Nusbaum C."/>
            <person name="Birren B."/>
        </authorList>
    </citation>
    <scope>NUCLEOTIDE SEQUENCE [LARGE SCALE GENOMIC DNA]</scope>
    <source>
        <strain evidence="12">CBS 10118</strain>
    </source>
</reference>
<dbReference type="VEuPathDB" id="FungiDB:I302_04124"/>
<dbReference type="AlphaFoldDB" id="A0A1B9G5Y1"/>
<dbReference type="GO" id="GO:0008289">
    <property type="term" value="F:lipid binding"/>
    <property type="evidence" value="ECO:0007669"/>
    <property type="project" value="UniProtKB-KW"/>
</dbReference>
<dbReference type="PROSITE" id="PS51847">
    <property type="entry name" value="SMP"/>
    <property type="match status" value="1"/>
</dbReference>
<dbReference type="HAMAP" id="MF_03104">
    <property type="entry name" value="Mdm12"/>
    <property type="match status" value="1"/>
</dbReference>
<comment type="subunit">
    <text evidence="9">Component of the ER-mitochondria encounter structure (ERMES) or MDM complex, composed of MMM1, MDM10, MDM12 and MDM34. A MMM1 homodimer associates with one molecule of MDM12 on each side in a pairwise head-to-tail manner, and the SMP-LTD domains of MMM1 and MDM12 generate a continuous hydrophobic tunnel for phospholipid trafficking.</text>
</comment>
<dbReference type="Pfam" id="PF26544">
    <property type="entry name" value="Mdm12"/>
    <property type="match status" value="1"/>
</dbReference>
<dbReference type="EMBL" id="CP144541">
    <property type="protein sequence ID" value="WVW78789.1"/>
    <property type="molecule type" value="Genomic_DNA"/>
</dbReference>
<dbReference type="PANTHER" id="PTHR28204">
    <property type="entry name" value="MITOCHONDRIAL DISTRIBUTION AND MORPHOLOGY PROTEIN 12"/>
    <property type="match status" value="1"/>
</dbReference>
<protein>
    <recommendedName>
        <fullName evidence="9">Mitochondrial distribution and morphology protein 12</fullName>
    </recommendedName>
    <alternativeName>
        <fullName evidence="9">Mitochondrial inheritance component MDM12</fullName>
    </alternativeName>
</protein>
<dbReference type="CDD" id="cd21672">
    <property type="entry name" value="SMP_Mdm12"/>
    <property type="match status" value="1"/>
</dbReference>
<dbReference type="KEGG" id="kbi:30208523"/>
<reference evidence="12" key="3">
    <citation type="submission" date="2014-01" db="EMBL/GenBank/DDBJ databases">
        <title>Evolution of pathogenesis and genome organization in the Tremellales.</title>
        <authorList>
            <person name="Cuomo C."/>
            <person name="Litvintseva A."/>
            <person name="Heitman J."/>
            <person name="Chen Y."/>
            <person name="Sun S."/>
            <person name="Springer D."/>
            <person name="Dromer F."/>
            <person name="Young S."/>
            <person name="Zeng Q."/>
            <person name="Chapman S."/>
            <person name="Gujja S."/>
            <person name="Saif S."/>
            <person name="Birren B."/>
        </authorList>
    </citation>
    <scope>NUCLEOTIDE SEQUENCE</scope>
    <source>
        <strain evidence="12">CBS 10118</strain>
    </source>
</reference>
<keyword evidence="8 9" id="KW-0472">Membrane</keyword>
<feature type="compositionally biased region" description="Pro residues" evidence="10">
    <location>
        <begin position="329"/>
        <end position="340"/>
    </location>
</feature>
<dbReference type="GO" id="GO:0015914">
    <property type="term" value="P:phospholipid transport"/>
    <property type="evidence" value="ECO:0007669"/>
    <property type="project" value="TreeGrafter"/>
</dbReference>
<evidence type="ECO:0000256" key="9">
    <source>
        <dbReference type="HAMAP-Rule" id="MF_03104"/>
    </source>
</evidence>
<comment type="function">
    <text evidence="9">Component of the ERMES/MDM complex, which serves as a molecular tether to connect the endoplasmic reticulum (ER) and mitochondria. Components of this complex are involved in the control of mitochondrial shape and protein biogenesis, and function in nonvesicular lipid trafficking between the ER and mitochondria. MDM12 is required for the interaction of the ER-resident membrane protein MMM1 and the outer mitochondrial membrane-resident beta-barrel protein MDM10. The MDM12-MMM1 subcomplex functions in the major beta-barrel assembly pathway that is responsible for biogenesis of all mitochondrial outer membrane beta-barrel proteins, and acts in a late step after the SAM complex. The MDM10-MDM12-MMM1 subcomplex further acts in the TOM40-specific pathway after the action of the MDM12-MMM1 complex. Essential for establishing and maintaining the structure of mitochondria and maintenance of mtDNA nucleoids.</text>
</comment>
<evidence type="ECO:0000256" key="3">
    <source>
        <dbReference type="ARBA" id="ARBA00022787"/>
    </source>
</evidence>
<evidence type="ECO:0000313" key="13">
    <source>
        <dbReference type="EMBL" id="WVW78789.1"/>
    </source>
</evidence>
<proteinExistence type="inferred from homology"/>
<feature type="region of interest" description="Disordered" evidence="10">
    <location>
        <begin position="302"/>
        <end position="350"/>
    </location>
</feature>
<comment type="similarity">
    <text evidence="9">Belongs to the MDM12 family.</text>
</comment>
<evidence type="ECO:0000259" key="11">
    <source>
        <dbReference type="PROSITE" id="PS51847"/>
    </source>
</evidence>
<comment type="subcellular location">
    <subcellularLocation>
        <location evidence="1">Membrane</location>
    </subcellularLocation>
    <subcellularLocation>
        <location evidence="9">Mitochondrion outer membrane</location>
        <topology evidence="9">Peripheral membrane protein</topology>
        <orientation evidence="9">Cytoplasmic side</orientation>
    </subcellularLocation>
    <subcellularLocation>
        <location evidence="9">Endoplasmic reticulum membrane</location>
        <topology evidence="9">Peripheral membrane protein</topology>
        <orientation evidence="9">Cytoplasmic side</orientation>
    </subcellularLocation>
    <text evidence="9">The ERMES/MDM complex localizes to a few discrete foci (around 10 per single cell), that represent mitochondria-endoplasmic reticulum junctions. These foci are often found next to mtDNA nucleoids.</text>
</comment>
<dbReference type="EMBL" id="KI894020">
    <property type="protein sequence ID" value="OCF26439.1"/>
    <property type="molecule type" value="Genomic_DNA"/>
</dbReference>
<keyword evidence="14" id="KW-1185">Reference proteome</keyword>
<sequence>MSIDINWSLLNDKGIGSSTPSKSNSDPFTSANPTQDQDGTDIDGENVSEALSTSLINLLNSQLSTSKRPSFIGPITITSFSFGELGPELEIKDIRDVWRVFDQGDEEGDELLEEQEEQERVRMMEDEEKRRMERRGVDSALDGERYEVVNLDSYGYGHDGQYQREATQHPSMGRMDSFGTAIGRGRNHGYSQSISHAPSTRNRPASQYGNVTTPLPRSISNPHTLSMADHQSIANSNSGRSFIPFPFDPNHNHTSNNPVGTGITPSSSLFSPGLGRRPPSIAGSTRNRPASVVDVGIGINHTYNPSIRPPPTHQEIPAPLTRDHSLSLPPSPPALPPRGLPKPSGSTNNVPSAQIHFNMKHKSDLNLVLLTSLQVNYPSNLFMSLPLKMNITGFTLSSDLVVAYSSERNRLHLTLLPPTDTDQTTSTNNMTEYSYNTSRKNSLYNTSVGEKIIPSLSIESEIGHSDAHVLRNVGKVEKFIVDVIRKTVVEELVFPNFHTIAL</sequence>
<dbReference type="STRING" id="1296100.A0A1B9G5Y1"/>
<dbReference type="InterPro" id="IPR027532">
    <property type="entry name" value="Mdm12"/>
</dbReference>
<evidence type="ECO:0000313" key="14">
    <source>
        <dbReference type="Proteomes" id="UP000092730"/>
    </source>
</evidence>
<reference evidence="13" key="4">
    <citation type="submission" date="2024-02" db="EMBL/GenBank/DDBJ databases">
        <title>Comparative genomics of Cryptococcus and Kwoniella reveals pathogenesis evolution and contrasting modes of karyotype evolution via chromosome fusion or intercentromeric recombination.</title>
        <authorList>
            <person name="Coelho M.A."/>
            <person name="David-Palma M."/>
            <person name="Shea T."/>
            <person name="Bowers K."/>
            <person name="McGinley-Smith S."/>
            <person name="Mohammad A.W."/>
            <person name="Gnirke A."/>
            <person name="Yurkov A.M."/>
            <person name="Nowrousian M."/>
            <person name="Sun S."/>
            <person name="Cuomo C.A."/>
            <person name="Heitman J."/>
        </authorList>
    </citation>
    <scope>NUCLEOTIDE SEQUENCE</scope>
    <source>
        <strain evidence="13">CBS 10118</strain>
    </source>
</reference>
<keyword evidence="7 9" id="KW-0496">Mitochondrion</keyword>
<reference evidence="13" key="2">
    <citation type="submission" date="2013-07" db="EMBL/GenBank/DDBJ databases">
        <authorList>
            <consortium name="The Broad Institute Genome Sequencing Platform"/>
            <person name="Cuomo C."/>
            <person name="Litvintseva A."/>
            <person name="Chen Y."/>
            <person name="Heitman J."/>
            <person name="Sun S."/>
            <person name="Springer D."/>
            <person name="Dromer F."/>
            <person name="Young S.K."/>
            <person name="Zeng Q."/>
            <person name="Gargeya S."/>
            <person name="Fitzgerald M."/>
            <person name="Abouelleil A."/>
            <person name="Alvarado L."/>
            <person name="Berlin A.M."/>
            <person name="Chapman S.B."/>
            <person name="Dewar J."/>
            <person name="Goldberg J."/>
            <person name="Griggs A."/>
            <person name="Gujja S."/>
            <person name="Hansen M."/>
            <person name="Howarth C."/>
            <person name="Imamovic A."/>
            <person name="Larimer J."/>
            <person name="McCowan C."/>
            <person name="Murphy C."/>
            <person name="Pearson M."/>
            <person name="Priest M."/>
            <person name="Roberts A."/>
            <person name="Saif S."/>
            <person name="Shea T."/>
            <person name="Sykes S."/>
            <person name="Wortman J."/>
            <person name="Nusbaum C."/>
            <person name="Birren B."/>
        </authorList>
    </citation>
    <scope>NUCLEOTIDE SEQUENCE</scope>
    <source>
        <strain evidence="13">CBS 10118</strain>
    </source>
</reference>
<dbReference type="Proteomes" id="UP000092730">
    <property type="component" value="Chromosome 1"/>
</dbReference>
<dbReference type="GO" id="GO:1990456">
    <property type="term" value="P:mitochondrion-endoplasmic reticulum membrane tethering"/>
    <property type="evidence" value="ECO:0007669"/>
    <property type="project" value="TreeGrafter"/>
</dbReference>
<evidence type="ECO:0000313" key="12">
    <source>
        <dbReference type="EMBL" id="OCF26439.1"/>
    </source>
</evidence>
<dbReference type="RefSeq" id="XP_019047509.1">
    <property type="nucleotide sequence ID" value="XM_019190761.1"/>
</dbReference>
<evidence type="ECO:0000256" key="7">
    <source>
        <dbReference type="ARBA" id="ARBA00023128"/>
    </source>
</evidence>
<evidence type="ECO:0000256" key="10">
    <source>
        <dbReference type="SAM" id="MobiDB-lite"/>
    </source>
</evidence>
<feature type="compositionally biased region" description="Polar residues" evidence="10">
    <location>
        <begin position="252"/>
        <end position="270"/>
    </location>
</feature>
<gene>
    <name evidence="9" type="primary">MDM12</name>
    <name evidence="12" type="ORF">I302_04124</name>
    <name evidence="13" type="ORF">I302_100751</name>
</gene>
<evidence type="ECO:0000256" key="5">
    <source>
        <dbReference type="ARBA" id="ARBA00023055"/>
    </source>
</evidence>
<dbReference type="PANTHER" id="PTHR28204:SF1">
    <property type="entry name" value="MITOCHONDRIAL DISTRIBUTION AND MORPHOLOGY PROTEIN 12"/>
    <property type="match status" value="1"/>
</dbReference>
<dbReference type="GO" id="GO:0005789">
    <property type="term" value="C:endoplasmic reticulum membrane"/>
    <property type="evidence" value="ECO:0007669"/>
    <property type="project" value="UniProtKB-SubCell"/>
</dbReference>
<evidence type="ECO:0000256" key="4">
    <source>
        <dbReference type="ARBA" id="ARBA00022824"/>
    </source>
</evidence>
<keyword evidence="4 9" id="KW-0256">Endoplasmic reticulum</keyword>
<dbReference type="OrthoDB" id="3356905at2759"/>
<feature type="domain" description="SMP-LTD" evidence="11">
    <location>
        <begin position="38"/>
        <end position="502"/>
    </location>
</feature>
<accession>A0A1B9G5Y1</accession>
<evidence type="ECO:0000256" key="6">
    <source>
        <dbReference type="ARBA" id="ARBA00023121"/>
    </source>
</evidence>
<keyword evidence="2" id="KW-0813">Transport</keyword>
<dbReference type="GO" id="GO:0045040">
    <property type="term" value="P:protein insertion into mitochondrial outer membrane"/>
    <property type="evidence" value="ECO:0007669"/>
    <property type="project" value="UniProtKB-UniRule"/>
</dbReference>
<feature type="compositionally biased region" description="Polar residues" evidence="10">
    <location>
        <begin position="16"/>
        <end position="37"/>
    </location>
</feature>
<evidence type="ECO:0000256" key="2">
    <source>
        <dbReference type="ARBA" id="ARBA00022448"/>
    </source>
</evidence>
<keyword evidence="5" id="KW-0445">Lipid transport</keyword>
<evidence type="ECO:0000256" key="1">
    <source>
        <dbReference type="ARBA" id="ARBA00004370"/>
    </source>
</evidence>
<keyword evidence="6" id="KW-0446">Lipid-binding</keyword>
<organism evidence="12">
    <name type="scientific">Kwoniella bestiolae CBS 10118</name>
    <dbReference type="NCBI Taxonomy" id="1296100"/>
    <lineage>
        <taxon>Eukaryota</taxon>
        <taxon>Fungi</taxon>
        <taxon>Dikarya</taxon>
        <taxon>Basidiomycota</taxon>
        <taxon>Agaricomycotina</taxon>
        <taxon>Tremellomycetes</taxon>
        <taxon>Tremellales</taxon>
        <taxon>Cryptococcaceae</taxon>
        <taxon>Kwoniella</taxon>
    </lineage>
</organism>